<sequence length="281" mass="29961">MYKTVNMKSTTIFIFSAFVLLSSCNDKHERNSNDKSNDKGNWVDKVTNKDHGPGQEKEYNGDFDEIEVSQAIDAEIIKSETEKVVVYAPANIIDEILIDKIGSKVHIHYKSGIRVMDGHNVKAKIYAKDFSKLIANSAASINIKDKFTQEKTDVEVSSAASITGNLEANEFDIKADSSSSFDGKIWAVDLDVEASSAASINISGKAKKVDVSSSSGSSISAKDLLADNLKADASSGASVEISASSSIDAEASSGGSVNVYKKGNVTNIKKDESSGGSVNIK</sequence>
<dbReference type="PROSITE" id="PS51257">
    <property type="entry name" value="PROKAR_LIPOPROTEIN"/>
    <property type="match status" value="1"/>
</dbReference>
<name>A0A1M7AY37_9FLAO</name>
<feature type="domain" description="Putative auto-transporter adhesin head GIN" evidence="2">
    <location>
        <begin position="62"/>
        <end position="261"/>
    </location>
</feature>
<evidence type="ECO:0000256" key="1">
    <source>
        <dbReference type="SAM" id="MobiDB-lite"/>
    </source>
</evidence>
<dbReference type="Proteomes" id="UP000184364">
    <property type="component" value="Unassembled WGS sequence"/>
</dbReference>
<reference evidence="4" key="1">
    <citation type="submission" date="2016-11" db="EMBL/GenBank/DDBJ databases">
        <authorList>
            <person name="Varghese N."/>
            <person name="Submissions S."/>
        </authorList>
    </citation>
    <scope>NUCLEOTIDE SEQUENCE [LARGE SCALE GENOMIC DNA]</scope>
    <source>
        <strain evidence="4">DSM 26899</strain>
    </source>
</reference>
<dbReference type="Pfam" id="PF10988">
    <property type="entry name" value="DUF2807"/>
    <property type="match status" value="1"/>
</dbReference>
<evidence type="ECO:0000313" key="4">
    <source>
        <dbReference type="Proteomes" id="UP000184364"/>
    </source>
</evidence>
<dbReference type="EMBL" id="FRAV01000018">
    <property type="protein sequence ID" value="SHL47547.1"/>
    <property type="molecule type" value="Genomic_DNA"/>
</dbReference>
<dbReference type="STRING" id="1302687.SAMN05444267_101877"/>
<evidence type="ECO:0000259" key="2">
    <source>
        <dbReference type="Pfam" id="PF10988"/>
    </source>
</evidence>
<organism evidence="3 4">
    <name type="scientific">Chryseobacterium polytrichastri</name>
    <dbReference type="NCBI Taxonomy" id="1302687"/>
    <lineage>
        <taxon>Bacteria</taxon>
        <taxon>Pseudomonadati</taxon>
        <taxon>Bacteroidota</taxon>
        <taxon>Flavobacteriia</taxon>
        <taxon>Flavobacteriales</taxon>
        <taxon>Weeksellaceae</taxon>
        <taxon>Chryseobacterium group</taxon>
        <taxon>Chryseobacterium</taxon>
    </lineage>
</organism>
<keyword evidence="4" id="KW-1185">Reference proteome</keyword>
<evidence type="ECO:0000313" key="3">
    <source>
        <dbReference type="EMBL" id="SHL47547.1"/>
    </source>
</evidence>
<dbReference type="InterPro" id="IPR021255">
    <property type="entry name" value="DUF2807"/>
</dbReference>
<protein>
    <submittedName>
        <fullName evidence="3">Putative auto-transporter adhesin, head GIN domain</fullName>
    </submittedName>
</protein>
<gene>
    <name evidence="3" type="ORF">SAMN05444267_101877</name>
</gene>
<proteinExistence type="predicted"/>
<dbReference type="AlphaFoldDB" id="A0A1M7AY37"/>
<accession>A0A1M7AY37</accession>
<feature type="region of interest" description="Disordered" evidence="1">
    <location>
        <begin position="28"/>
        <end position="60"/>
    </location>
</feature>
<dbReference type="Gene3D" id="2.160.20.120">
    <property type="match status" value="1"/>
</dbReference>